<dbReference type="PANTHER" id="PTHR43848:SF2">
    <property type="entry name" value="PUTRESCINE TRANSPORT SYSTEM PERMEASE PROTEIN POTI"/>
    <property type="match status" value="1"/>
</dbReference>
<dbReference type="PROSITE" id="PS50928">
    <property type="entry name" value="ABC_TM1"/>
    <property type="match status" value="1"/>
</dbReference>
<dbReference type="Gene3D" id="1.10.3720.10">
    <property type="entry name" value="MetI-like"/>
    <property type="match status" value="1"/>
</dbReference>
<feature type="domain" description="ABC transmembrane type-1" evidence="9">
    <location>
        <begin position="69"/>
        <end position="253"/>
    </location>
</feature>
<dbReference type="InterPro" id="IPR000515">
    <property type="entry name" value="MetI-like"/>
</dbReference>
<evidence type="ECO:0000256" key="1">
    <source>
        <dbReference type="ARBA" id="ARBA00004651"/>
    </source>
</evidence>
<dbReference type="RefSeq" id="WP_176867114.1">
    <property type="nucleotide sequence ID" value="NZ_JABXWT010000017.1"/>
</dbReference>
<gene>
    <name evidence="10" type="ORF">HW561_19945</name>
</gene>
<reference evidence="10 11" key="1">
    <citation type="submission" date="2020-06" db="EMBL/GenBank/DDBJ databases">
        <authorList>
            <person name="Cao W.R."/>
        </authorList>
    </citation>
    <scope>NUCLEOTIDE SEQUENCE [LARGE SCALE GENOMIC DNA]</scope>
    <source>
        <strain evidence="10 11">B1Z28</strain>
    </source>
</reference>
<keyword evidence="11" id="KW-1185">Reference proteome</keyword>
<evidence type="ECO:0000256" key="7">
    <source>
        <dbReference type="ARBA" id="ARBA00023136"/>
    </source>
</evidence>
<evidence type="ECO:0000256" key="8">
    <source>
        <dbReference type="RuleBase" id="RU363032"/>
    </source>
</evidence>
<protein>
    <submittedName>
        <fullName evidence="10">ABC transporter permease</fullName>
    </submittedName>
</protein>
<dbReference type="CDD" id="cd06261">
    <property type="entry name" value="TM_PBP2"/>
    <property type="match status" value="1"/>
</dbReference>
<dbReference type="Proteomes" id="UP000630805">
    <property type="component" value="Unassembled WGS sequence"/>
</dbReference>
<dbReference type="EMBL" id="JABXWT010000017">
    <property type="protein sequence ID" value="NVO58071.1"/>
    <property type="molecule type" value="Genomic_DNA"/>
</dbReference>
<evidence type="ECO:0000256" key="6">
    <source>
        <dbReference type="ARBA" id="ARBA00022989"/>
    </source>
</evidence>
<dbReference type="InterPro" id="IPR035906">
    <property type="entry name" value="MetI-like_sf"/>
</dbReference>
<evidence type="ECO:0000256" key="3">
    <source>
        <dbReference type="ARBA" id="ARBA00022448"/>
    </source>
</evidence>
<proteinExistence type="inferred from homology"/>
<organism evidence="10 11">
    <name type="scientific">Ruegeria haliotis</name>
    <dbReference type="NCBI Taxonomy" id="2747601"/>
    <lineage>
        <taxon>Bacteria</taxon>
        <taxon>Pseudomonadati</taxon>
        <taxon>Pseudomonadota</taxon>
        <taxon>Alphaproteobacteria</taxon>
        <taxon>Rhodobacterales</taxon>
        <taxon>Roseobacteraceae</taxon>
        <taxon>Ruegeria</taxon>
    </lineage>
</organism>
<feature type="transmembrane region" description="Helical" evidence="8">
    <location>
        <begin position="107"/>
        <end position="131"/>
    </location>
</feature>
<evidence type="ECO:0000313" key="11">
    <source>
        <dbReference type="Proteomes" id="UP000630805"/>
    </source>
</evidence>
<keyword evidence="5 8" id="KW-0812">Transmembrane</keyword>
<evidence type="ECO:0000256" key="4">
    <source>
        <dbReference type="ARBA" id="ARBA00022475"/>
    </source>
</evidence>
<feature type="transmembrane region" description="Helical" evidence="8">
    <location>
        <begin position="12"/>
        <end position="36"/>
    </location>
</feature>
<name>A0ABX2PXN0_9RHOB</name>
<evidence type="ECO:0000313" key="10">
    <source>
        <dbReference type="EMBL" id="NVO58071.1"/>
    </source>
</evidence>
<feature type="transmembrane region" description="Helical" evidence="8">
    <location>
        <begin position="73"/>
        <end position="95"/>
    </location>
</feature>
<evidence type="ECO:0000259" key="9">
    <source>
        <dbReference type="PROSITE" id="PS50928"/>
    </source>
</evidence>
<comment type="subcellular location">
    <subcellularLocation>
        <location evidence="1 8">Cell membrane</location>
        <topology evidence="1 8">Multi-pass membrane protein</topology>
    </subcellularLocation>
</comment>
<evidence type="ECO:0000256" key="2">
    <source>
        <dbReference type="ARBA" id="ARBA00007069"/>
    </source>
</evidence>
<keyword evidence="6 8" id="KW-1133">Transmembrane helix</keyword>
<comment type="similarity">
    <text evidence="2">Belongs to the binding-protein-dependent transport system permease family. CysTW subfamily.</text>
</comment>
<accession>A0ABX2PXN0</accession>
<keyword evidence="4" id="KW-1003">Cell membrane</keyword>
<dbReference type="Pfam" id="PF00528">
    <property type="entry name" value="BPD_transp_1"/>
    <property type="match status" value="1"/>
</dbReference>
<dbReference type="SUPFAM" id="SSF161098">
    <property type="entry name" value="MetI-like"/>
    <property type="match status" value="1"/>
</dbReference>
<sequence>MNILQKLVSRVGRLLPVYAVLYMFFLYLPILLIPLFSFNDSKVLGFPLTGFTTKWYVSLSGEAALFGALQNSLIVAVISAALATSLGTLIARALAKYRYPFRKTTQTIVMIPLVMPEIIIAISLLILFLGIGLGTSLFTVVLSHVLITIPFCVSIMGSAFGQFDNSLEEAAVDLGENSWGALRRVTLQVVAPGIISSFLISFTVSFDEFILAFFLSGNSPTLPIYIWSQVRFPAKLPNVIARFMARPFTISWN</sequence>
<evidence type="ECO:0000256" key="5">
    <source>
        <dbReference type="ARBA" id="ARBA00022692"/>
    </source>
</evidence>
<keyword evidence="7 8" id="KW-0472">Membrane</keyword>
<feature type="transmembrane region" description="Helical" evidence="8">
    <location>
        <begin position="137"/>
        <end position="160"/>
    </location>
</feature>
<dbReference type="PANTHER" id="PTHR43848">
    <property type="entry name" value="PUTRESCINE TRANSPORT SYSTEM PERMEASE PROTEIN POTI"/>
    <property type="match status" value="1"/>
</dbReference>
<comment type="caution">
    <text evidence="10">The sequence shown here is derived from an EMBL/GenBank/DDBJ whole genome shotgun (WGS) entry which is preliminary data.</text>
</comment>
<dbReference type="InterPro" id="IPR051789">
    <property type="entry name" value="Bact_Polyamine_Transport"/>
</dbReference>
<keyword evidence="3 8" id="KW-0813">Transport</keyword>